<evidence type="ECO:0000313" key="4">
    <source>
        <dbReference type="EMBL" id="TDO45708.1"/>
    </source>
</evidence>
<evidence type="ECO:0000259" key="3">
    <source>
        <dbReference type="PROSITE" id="PS51000"/>
    </source>
</evidence>
<sequence>MLETSARLLKLLSLLQSPRDWSGAALAEQVGVGVRTVRRDVDKLRNLGYPVEAVAGVAGYRLGAGAALPPLLLDDEEAVAVAIGLRAAATGNVTGIEESSMRALTKLEQVLPSRLRYRVKLLQSVAVTPSTSATVEPDVLLAVASACRDQQRLRFDYQSHDGTAGVRTTEPHRLLHTGRRWYLVAWDLDRDDWRTFRLDRLTPRIPTGPRFQPRDVPELDRTMGGVASGGYRYQARIRIAAAAEAVADKISSTIGTIEAVDDSTCILSTGSNSLDELALYVGLLGFGFSVESPPELVDHLRNLTRRLTAATDGARSGPGPADQAE</sequence>
<dbReference type="Gene3D" id="1.10.10.10">
    <property type="entry name" value="Winged helix-like DNA-binding domain superfamily/Winged helix DNA-binding domain"/>
    <property type="match status" value="1"/>
</dbReference>
<dbReference type="InterPro" id="IPR057727">
    <property type="entry name" value="WCX_dom"/>
</dbReference>
<dbReference type="InterPro" id="IPR051534">
    <property type="entry name" value="CBASS_pafABC_assoc_protein"/>
</dbReference>
<dbReference type="OrthoDB" id="8555652at2"/>
<dbReference type="RefSeq" id="WP_133802346.1">
    <property type="nucleotide sequence ID" value="NZ_SNWQ01000012.1"/>
</dbReference>
<dbReference type="PROSITE" id="PS51000">
    <property type="entry name" value="HTH_DEOR_2"/>
    <property type="match status" value="1"/>
</dbReference>
<dbReference type="Pfam" id="PF08279">
    <property type="entry name" value="HTH_11"/>
    <property type="match status" value="1"/>
</dbReference>
<comment type="caution">
    <text evidence="4">The sequence shown here is derived from an EMBL/GenBank/DDBJ whole genome shotgun (WGS) entry which is preliminary data.</text>
</comment>
<keyword evidence="5" id="KW-1185">Reference proteome</keyword>
<name>A0A4V3C9H9_9ACTN</name>
<dbReference type="GO" id="GO:0003700">
    <property type="term" value="F:DNA-binding transcription factor activity"/>
    <property type="evidence" value="ECO:0007669"/>
    <property type="project" value="InterPro"/>
</dbReference>
<dbReference type="PIRSF" id="PIRSF016838">
    <property type="entry name" value="PafC"/>
    <property type="match status" value="1"/>
</dbReference>
<dbReference type="InterPro" id="IPR013196">
    <property type="entry name" value="HTH_11"/>
</dbReference>
<gene>
    <name evidence="4" type="ORF">EV643_11232</name>
</gene>
<evidence type="ECO:0000256" key="1">
    <source>
        <dbReference type="ARBA" id="ARBA00023015"/>
    </source>
</evidence>
<dbReference type="EMBL" id="SNWQ01000012">
    <property type="protein sequence ID" value="TDO45708.1"/>
    <property type="molecule type" value="Genomic_DNA"/>
</dbReference>
<feature type="domain" description="HTH deoR-type" evidence="3">
    <location>
        <begin position="4"/>
        <end position="59"/>
    </location>
</feature>
<reference evidence="4 5" key="1">
    <citation type="submission" date="2019-03" db="EMBL/GenBank/DDBJ databases">
        <title>Genomic Encyclopedia of Type Strains, Phase III (KMG-III): the genomes of soil and plant-associated and newly described type strains.</title>
        <authorList>
            <person name="Whitman W."/>
        </authorList>
    </citation>
    <scope>NUCLEOTIDE SEQUENCE [LARGE SCALE GENOMIC DNA]</scope>
    <source>
        <strain evidence="4 5">VKM Ac-2527</strain>
    </source>
</reference>
<dbReference type="Proteomes" id="UP000295388">
    <property type="component" value="Unassembled WGS sequence"/>
</dbReference>
<evidence type="ECO:0000256" key="2">
    <source>
        <dbReference type="ARBA" id="ARBA00023163"/>
    </source>
</evidence>
<dbReference type="SUPFAM" id="SSF46785">
    <property type="entry name" value="Winged helix' DNA-binding domain"/>
    <property type="match status" value="1"/>
</dbReference>
<dbReference type="PROSITE" id="PS52050">
    <property type="entry name" value="WYL"/>
    <property type="match status" value="1"/>
</dbReference>
<dbReference type="InterPro" id="IPR001034">
    <property type="entry name" value="DeoR_HTH"/>
</dbReference>
<dbReference type="GO" id="GO:0003677">
    <property type="term" value="F:DNA binding"/>
    <property type="evidence" value="ECO:0007669"/>
    <property type="project" value="UniProtKB-KW"/>
</dbReference>
<dbReference type="PANTHER" id="PTHR34580">
    <property type="match status" value="1"/>
</dbReference>
<dbReference type="Pfam" id="PF25583">
    <property type="entry name" value="WCX"/>
    <property type="match status" value="1"/>
</dbReference>
<organism evidence="4 5">
    <name type="scientific">Kribbella caucasensis</name>
    <dbReference type="NCBI Taxonomy" id="2512215"/>
    <lineage>
        <taxon>Bacteria</taxon>
        <taxon>Bacillati</taxon>
        <taxon>Actinomycetota</taxon>
        <taxon>Actinomycetes</taxon>
        <taxon>Propionibacteriales</taxon>
        <taxon>Kribbellaceae</taxon>
        <taxon>Kribbella</taxon>
    </lineage>
</organism>
<dbReference type="InterPro" id="IPR026881">
    <property type="entry name" value="WYL_dom"/>
</dbReference>
<dbReference type="PANTHER" id="PTHR34580:SF3">
    <property type="entry name" value="PROTEIN PAFB"/>
    <property type="match status" value="1"/>
</dbReference>
<dbReference type="Pfam" id="PF13280">
    <property type="entry name" value="WYL"/>
    <property type="match status" value="1"/>
</dbReference>
<protein>
    <submittedName>
        <fullName evidence="4">Putative DNA-binding transcriptional regulator YafY</fullName>
    </submittedName>
</protein>
<dbReference type="AlphaFoldDB" id="A0A4V3C9H9"/>
<evidence type="ECO:0000313" key="5">
    <source>
        <dbReference type="Proteomes" id="UP000295388"/>
    </source>
</evidence>
<proteinExistence type="predicted"/>
<accession>A0A4V3C9H9</accession>
<keyword evidence="1" id="KW-0805">Transcription regulation</keyword>
<keyword evidence="4" id="KW-0238">DNA-binding</keyword>
<dbReference type="InterPro" id="IPR028349">
    <property type="entry name" value="PafC-like"/>
</dbReference>
<dbReference type="InterPro" id="IPR036390">
    <property type="entry name" value="WH_DNA-bd_sf"/>
</dbReference>
<dbReference type="InterPro" id="IPR036388">
    <property type="entry name" value="WH-like_DNA-bd_sf"/>
</dbReference>
<keyword evidence="2" id="KW-0804">Transcription</keyword>